<dbReference type="Proteomes" id="UP000187203">
    <property type="component" value="Unassembled WGS sequence"/>
</dbReference>
<feature type="region of interest" description="Disordered" evidence="1">
    <location>
        <begin position="1"/>
        <end position="27"/>
    </location>
</feature>
<keyword evidence="3" id="KW-1185">Reference proteome</keyword>
<evidence type="ECO:0000313" key="2">
    <source>
        <dbReference type="EMBL" id="OMO75940.1"/>
    </source>
</evidence>
<dbReference type="AlphaFoldDB" id="A0A1R3I039"/>
<dbReference type="GO" id="GO:0006508">
    <property type="term" value="P:proteolysis"/>
    <property type="evidence" value="ECO:0007669"/>
    <property type="project" value="UniProtKB-KW"/>
</dbReference>
<name>A0A1R3I039_9ROSI</name>
<protein>
    <submittedName>
        <fullName evidence="2">Serine protease EDA2-like isoform 2 protein</fullName>
    </submittedName>
</protein>
<sequence>MALDDCRGGRGKPPRRLRRRPGSPPNAVIYVEKRSPRKASRATMIIFTKIGSSYATDVVPNSNFQAHWMSTSPKRIIKVGESTGPDWKAVLQEITQLVDQKLTAIEKGLK</sequence>
<dbReference type="OrthoDB" id="1735038at2759"/>
<evidence type="ECO:0000256" key="1">
    <source>
        <dbReference type="SAM" id="MobiDB-lite"/>
    </source>
</evidence>
<keyword evidence="2" id="KW-0378">Hydrolase</keyword>
<proteinExistence type="predicted"/>
<dbReference type="GO" id="GO:0008233">
    <property type="term" value="F:peptidase activity"/>
    <property type="evidence" value="ECO:0007669"/>
    <property type="project" value="UniProtKB-KW"/>
</dbReference>
<dbReference type="EMBL" id="AWUE01019130">
    <property type="protein sequence ID" value="OMO75940.1"/>
    <property type="molecule type" value="Genomic_DNA"/>
</dbReference>
<organism evidence="2 3">
    <name type="scientific">Corchorus olitorius</name>
    <dbReference type="NCBI Taxonomy" id="93759"/>
    <lineage>
        <taxon>Eukaryota</taxon>
        <taxon>Viridiplantae</taxon>
        <taxon>Streptophyta</taxon>
        <taxon>Embryophyta</taxon>
        <taxon>Tracheophyta</taxon>
        <taxon>Spermatophyta</taxon>
        <taxon>Magnoliopsida</taxon>
        <taxon>eudicotyledons</taxon>
        <taxon>Gunneridae</taxon>
        <taxon>Pentapetalae</taxon>
        <taxon>rosids</taxon>
        <taxon>malvids</taxon>
        <taxon>Malvales</taxon>
        <taxon>Malvaceae</taxon>
        <taxon>Grewioideae</taxon>
        <taxon>Apeibeae</taxon>
        <taxon>Corchorus</taxon>
    </lineage>
</organism>
<comment type="caution">
    <text evidence="2">The sequence shown here is derived from an EMBL/GenBank/DDBJ whole genome shotgun (WGS) entry which is preliminary data.</text>
</comment>
<feature type="compositionally biased region" description="Basic residues" evidence="1">
    <location>
        <begin position="9"/>
        <end position="21"/>
    </location>
</feature>
<evidence type="ECO:0000313" key="3">
    <source>
        <dbReference type="Proteomes" id="UP000187203"/>
    </source>
</evidence>
<gene>
    <name evidence="2" type="ORF">COLO4_25784</name>
</gene>
<reference evidence="3" key="1">
    <citation type="submission" date="2013-09" db="EMBL/GenBank/DDBJ databases">
        <title>Corchorus olitorius genome sequencing.</title>
        <authorList>
            <person name="Alam M."/>
            <person name="Haque M.S."/>
            <person name="Islam M.S."/>
            <person name="Emdad E.M."/>
            <person name="Islam M.M."/>
            <person name="Ahmed B."/>
            <person name="Halim A."/>
            <person name="Hossen Q.M.M."/>
            <person name="Hossain M.Z."/>
            <person name="Ahmed R."/>
            <person name="Khan M.M."/>
            <person name="Islam R."/>
            <person name="Rashid M.M."/>
            <person name="Khan S.A."/>
            <person name="Rahman M.S."/>
            <person name="Alam M."/>
            <person name="Yahiya A.S."/>
            <person name="Khan M.S."/>
            <person name="Azam M.S."/>
            <person name="Haque T."/>
            <person name="Lashkar M.Z.H."/>
            <person name="Akhand A.I."/>
            <person name="Morshed G."/>
            <person name="Roy S."/>
            <person name="Uddin K.S."/>
            <person name="Rabeya T."/>
            <person name="Hossain A.S."/>
            <person name="Chowdhury A."/>
            <person name="Snigdha A.R."/>
            <person name="Mortoza M.S."/>
            <person name="Matin S.A."/>
            <person name="Hoque S.M.E."/>
            <person name="Islam M.K."/>
            <person name="Roy D.K."/>
            <person name="Haider R."/>
            <person name="Moosa M.M."/>
            <person name="Elias S.M."/>
            <person name="Hasan A.M."/>
            <person name="Jahan S."/>
            <person name="Shafiuddin M."/>
            <person name="Mahmood N."/>
            <person name="Shommy N.S."/>
        </authorList>
    </citation>
    <scope>NUCLEOTIDE SEQUENCE [LARGE SCALE GENOMIC DNA]</scope>
    <source>
        <strain evidence="3">cv. O-4</strain>
    </source>
</reference>
<keyword evidence="2" id="KW-0645">Protease</keyword>
<accession>A0A1R3I039</accession>